<sequence>MKFAAAVVLLLALASVASARSLGTVKKDPIYCSGSDYAKDECPEHYGCEPLDKKVCKLVKVCETDKYGKEKCTNKKQCFEYKCVEEPKYCDPYYTGEDECVEKYGKDLECKKLDKEACVYEKECKYVDTKVCEKYAYRQKCVYVPSKICLKYNQEQKCDTKQVCKVYKQEKVCKASQGKCTSYYNGKCTKYAQGVEKCEYVDTDECKVYETVRGECKYVNTTCKEYKQVKKCENVKAGCLKYKQEEVCEDVKVCWSGKCVEAPKKAYSFGK</sequence>
<dbReference type="AlphaFoldDB" id="A0A8S1JBZ6"/>
<keyword evidence="3" id="KW-1185">Reference proteome</keyword>
<feature type="chain" id="PRO_5035833792" evidence="1">
    <location>
        <begin position="20"/>
        <end position="271"/>
    </location>
</feature>
<dbReference type="EMBL" id="CAJHUC010002873">
    <property type="protein sequence ID" value="CAD7704477.1"/>
    <property type="molecule type" value="Genomic_DNA"/>
</dbReference>
<keyword evidence="1" id="KW-0732">Signal</keyword>
<reference evidence="2" key="1">
    <citation type="submission" date="2020-12" db="EMBL/GenBank/DDBJ databases">
        <authorList>
            <person name="Iha C."/>
        </authorList>
    </citation>
    <scope>NUCLEOTIDE SEQUENCE</scope>
</reference>
<protein>
    <submittedName>
        <fullName evidence="2">Uncharacterized protein</fullName>
    </submittedName>
</protein>
<name>A0A8S1JBZ6_9CHLO</name>
<accession>A0A8S1JBZ6</accession>
<evidence type="ECO:0000256" key="1">
    <source>
        <dbReference type="SAM" id="SignalP"/>
    </source>
</evidence>
<gene>
    <name evidence="2" type="ORF">OSTQU699_LOCUS9832</name>
</gene>
<dbReference type="Proteomes" id="UP000708148">
    <property type="component" value="Unassembled WGS sequence"/>
</dbReference>
<comment type="caution">
    <text evidence="2">The sequence shown here is derived from an EMBL/GenBank/DDBJ whole genome shotgun (WGS) entry which is preliminary data.</text>
</comment>
<evidence type="ECO:0000313" key="2">
    <source>
        <dbReference type="EMBL" id="CAD7704477.1"/>
    </source>
</evidence>
<organism evidence="2 3">
    <name type="scientific">Ostreobium quekettii</name>
    <dbReference type="NCBI Taxonomy" id="121088"/>
    <lineage>
        <taxon>Eukaryota</taxon>
        <taxon>Viridiplantae</taxon>
        <taxon>Chlorophyta</taxon>
        <taxon>core chlorophytes</taxon>
        <taxon>Ulvophyceae</taxon>
        <taxon>TCBD clade</taxon>
        <taxon>Bryopsidales</taxon>
        <taxon>Ostreobineae</taxon>
        <taxon>Ostreobiaceae</taxon>
        <taxon>Ostreobium</taxon>
    </lineage>
</organism>
<feature type="signal peptide" evidence="1">
    <location>
        <begin position="1"/>
        <end position="19"/>
    </location>
</feature>
<proteinExistence type="predicted"/>
<evidence type="ECO:0000313" key="3">
    <source>
        <dbReference type="Proteomes" id="UP000708148"/>
    </source>
</evidence>